<protein>
    <recommendedName>
        <fullName evidence="1">4Fe-4S Wbl-type domain-containing protein</fullName>
    </recommendedName>
</protein>
<evidence type="ECO:0000313" key="3">
    <source>
        <dbReference type="Proteomes" id="UP001500909"/>
    </source>
</evidence>
<gene>
    <name evidence="2" type="ORF">GCM10010361_77780</name>
</gene>
<name>A0ABP3LH15_9ACTN</name>
<dbReference type="PROSITE" id="PS51674">
    <property type="entry name" value="4FE4S_WBL"/>
    <property type="match status" value="1"/>
</dbReference>
<sequence length="259" mass="27877">MPEHSRTTTDARTLLDALTSHRHYRYRGCAPTPREVADFPGQALGDPDLSVDAWSATTEDGGEAQKERAAREAAAKAVCASCPVLDACRAYALAETLDGKLAEPEGIWGGMAALERHRLFIRARMADGARTPEPTAAALAQARTDQKQAVLASLARETDEELVAYRAGMDVRTANWQRSLLCGLLGLDKETATRMQLLTAARALGVLPKGVRIRRDGAWPVPAAPDTTGARQRRIAAGAPIQLTLRFLDTLLADLEPTA</sequence>
<dbReference type="Pfam" id="PF02467">
    <property type="entry name" value="Whib"/>
    <property type="match status" value="1"/>
</dbReference>
<dbReference type="RefSeq" id="WP_346100401.1">
    <property type="nucleotide sequence ID" value="NZ_BAAABY010000070.1"/>
</dbReference>
<keyword evidence="3" id="KW-1185">Reference proteome</keyword>
<dbReference type="Proteomes" id="UP001500909">
    <property type="component" value="Unassembled WGS sequence"/>
</dbReference>
<evidence type="ECO:0000313" key="2">
    <source>
        <dbReference type="EMBL" id="GAA0500754.1"/>
    </source>
</evidence>
<dbReference type="InterPro" id="IPR034768">
    <property type="entry name" value="4FE4S_WBL"/>
</dbReference>
<accession>A0ABP3LH15</accession>
<reference evidence="3" key="1">
    <citation type="journal article" date="2019" name="Int. J. Syst. Evol. Microbiol.">
        <title>The Global Catalogue of Microorganisms (GCM) 10K type strain sequencing project: providing services to taxonomists for standard genome sequencing and annotation.</title>
        <authorList>
            <consortium name="The Broad Institute Genomics Platform"/>
            <consortium name="The Broad Institute Genome Sequencing Center for Infectious Disease"/>
            <person name="Wu L."/>
            <person name="Ma J."/>
        </authorList>
    </citation>
    <scope>NUCLEOTIDE SEQUENCE [LARGE SCALE GENOMIC DNA]</scope>
    <source>
        <strain evidence="3">JCM 4805</strain>
    </source>
</reference>
<proteinExistence type="predicted"/>
<dbReference type="EMBL" id="BAAABY010000070">
    <property type="protein sequence ID" value="GAA0500754.1"/>
    <property type="molecule type" value="Genomic_DNA"/>
</dbReference>
<feature type="domain" description="4Fe-4S Wbl-type" evidence="1">
    <location>
        <begin position="40"/>
        <end position="118"/>
    </location>
</feature>
<evidence type="ECO:0000259" key="1">
    <source>
        <dbReference type="PROSITE" id="PS51674"/>
    </source>
</evidence>
<comment type="caution">
    <text evidence="2">The sequence shown here is derived from an EMBL/GenBank/DDBJ whole genome shotgun (WGS) entry which is preliminary data.</text>
</comment>
<organism evidence="2 3">
    <name type="scientific">Streptomyces olivaceiscleroticus</name>
    <dbReference type="NCBI Taxonomy" id="68245"/>
    <lineage>
        <taxon>Bacteria</taxon>
        <taxon>Bacillati</taxon>
        <taxon>Actinomycetota</taxon>
        <taxon>Actinomycetes</taxon>
        <taxon>Kitasatosporales</taxon>
        <taxon>Streptomycetaceae</taxon>
        <taxon>Streptomyces</taxon>
    </lineage>
</organism>